<keyword evidence="3 10" id="KW-0489">Methyltransferase</keyword>
<evidence type="ECO:0000313" key="13">
    <source>
        <dbReference type="EMBL" id="CAI2368425.1"/>
    </source>
</evidence>
<dbReference type="Proteomes" id="UP001295684">
    <property type="component" value="Unassembled WGS sequence"/>
</dbReference>
<keyword evidence="6 10" id="KW-0819">tRNA processing</keyword>
<name>A0AAD1XBQ8_EUPCR</name>
<dbReference type="EMBL" id="CAMPGE010009558">
    <property type="protein sequence ID" value="CAI2368425.1"/>
    <property type="molecule type" value="Genomic_DNA"/>
</dbReference>
<feature type="binding site" evidence="10">
    <location>
        <position position="212"/>
    </location>
    <ligand>
        <name>S-adenosyl-L-methionine</name>
        <dbReference type="ChEBI" id="CHEBI:59789"/>
    </ligand>
</feature>
<dbReference type="InterPro" id="IPR030382">
    <property type="entry name" value="MeTrfase_TRM5/TYW2"/>
</dbReference>
<dbReference type="PROSITE" id="PS51684">
    <property type="entry name" value="SAM_MT_TRM5_TYW2"/>
    <property type="match status" value="1"/>
</dbReference>
<evidence type="ECO:0000256" key="3">
    <source>
        <dbReference type="ARBA" id="ARBA00022603"/>
    </source>
</evidence>
<comment type="caution">
    <text evidence="13">The sequence shown here is derived from an EMBL/GenBank/DDBJ whole genome shotgun (WGS) entry which is preliminary data.</text>
</comment>
<dbReference type="FunFam" id="3.30.300.110:FF:000001">
    <property type="entry name" value="tRNA (guanine(37)-N1)-methyltransferase"/>
    <property type="match status" value="1"/>
</dbReference>
<comment type="function">
    <text evidence="10">Specifically methylates the N1 position of guanosine-37 in various cytoplasmic and mitochondrial tRNAs. Methylation is not dependent on the nature of the nucleoside 5' of the target nucleoside. This is the first step in the biosynthesis of wybutosine (yW), a modified base adjacent to the anticodon of tRNAs and required for accurate decoding.</text>
</comment>
<keyword evidence="4 10" id="KW-0808">Transferase</keyword>
<dbReference type="GO" id="GO:0052906">
    <property type="term" value="F:tRNA (guanine(37)-N1)-methyltransferase activity"/>
    <property type="evidence" value="ECO:0007669"/>
    <property type="project" value="UniProtKB-UniRule"/>
</dbReference>
<keyword evidence="2 10" id="KW-0963">Cytoplasm</keyword>
<evidence type="ECO:0000256" key="5">
    <source>
        <dbReference type="ARBA" id="ARBA00022691"/>
    </source>
</evidence>
<feature type="binding site" evidence="10">
    <location>
        <position position="352"/>
    </location>
    <ligand>
        <name>S-adenosyl-L-methionine</name>
        <dbReference type="ChEBI" id="CHEBI:59789"/>
    </ligand>
</feature>
<dbReference type="Gene3D" id="3.40.50.150">
    <property type="entry name" value="Vaccinia Virus protein VP39"/>
    <property type="match status" value="1"/>
</dbReference>
<evidence type="ECO:0000256" key="11">
    <source>
        <dbReference type="SAM" id="MobiDB-lite"/>
    </source>
</evidence>
<dbReference type="GO" id="GO:0002939">
    <property type="term" value="P:tRNA N1-guanine methylation"/>
    <property type="evidence" value="ECO:0007669"/>
    <property type="project" value="TreeGrafter"/>
</dbReference>
<keyword evidence="8 10" id="KW-0539">Nucleus</keyword>
<evidence type="ECO:0000256" key="10">
    <source>
        <dbReference type="HAMAP-Rule" id="MF_03152"/>
    </source>
</evidence>
<feature type="region of interest" description="Disordered" evidence="11">
    <location>
        <begin position="298"/>
        <end position="323"/>
    </location>
</feature>
<dbReference type="InterPro" id="IPR029063">
    <property type="entry name" value="SAM-dependent_MTases_sf"/>
</dbReference>
<dbReference type="GO" id="GO:0070901">
    <property type="term" value="P:mitochondrial tRNA methylation"/>
    <property type="evidence" value="ECO:0007669"/>
    <property type="project" value="UniProtKB-ARBA"/>
</dbReference>
<reference evidence="13" key="1">
    <citation type="submission" date="2023-07" db="EMBL/GenBank/DDBJ databases">
        <authorList>
            <consortium name="AG Swart"/>
            <person name="Singh M."/>
            <person name="Singh A."/>
            <person name="Seah K."/>
            <person name="Emmerich C."/>
        </authorList>
    </citation>
    <scope>NUCLEOTIDE SEQUENCE</scope>
    <source>
        <strain evidence="13">DP1</strain>
    </source>
</reference>
<dbReference type="InterPro" id="IPR025792">
    <property type="entry name" value="tRNA_Gua_MeTrfase_euk"/>
</dbReference>
<dbReference type="HAMAP" id="MF_03152">
    <property type="entry name" value="TRM5"/>
    <property type="match status" value="1"/>
</dbReference>
<feature type="binding site" evidence="10">
    <location>
        <begin position="280"/>
        <end position="281"/>
    </location>
    <ligand>
        <name>S-adenosyl-L-methionine</name>
        <dbReference type="ChEBI" id="CHEBI:59789"/>
    </ligand>
</feature>
<evidence type="ECO:0000256" key="7">
    <source>
        <dbReference type="ARBA" id="ARBA00023128"/>
    </source>
</evidence>
<dbReference type="CDD" id="cd02440">
    <property type="entry name" value="AdoMet_MTases"/>
    <property type="match status" value="1"/>
</dbReference>
<comment type="subunit">
    <text evidence="10">Monomer.</text>
</comment>
<keyword evidence="7 10" id="KW-0496">Mitochondrion</keyword>
<feature type="compositionally biased region" description="Basic and acidic residues" evidence="11">
    <location>
        <begin position="298"/>
        <end position="312"/>
    </location>
</feature>
<comment type="similarity">
    <text evidence="1">Belongs to the class I-like SAM-binding methyltransferase superfamily. TRM5/TYW2 family.</text>
</comment>
<dbReference type="PANTHER" id="PTHR23245:SF43">
    <property type="entry name" value="TRNA (GUANINE(37)-N1)-METHYLTRANSFERASE 2"/>
    <property type="match status" value="1"/>
</dbReference>
<dbReference type="AlphaFoldDB" id="A0AAD1XBQ8"/>
<evidence type="ECO:0000256" key="4">
    <source>
        <dbReference type="ARBA" id="ARBA00022679"/>
    </source>
</evidence>
<evidence type="ECO:0000256" key="8">
    <source>
        <dbReference type="ARBA" id="ARBA00023242"/>
    </source>
</evidence>
<dbReference type="Pfam" id="PF25133">
    <property type="entry name" value="TYW2_N_2"/>
    <property type="match status" value="1"/>
</dbReference>
<feature type="binding site" evidence="10">
    <location>
        <begin position="252"/>
        <end position="253"/>
    </location>
    <ligand>
        <name>S-adenosyl-L-methionine</name>
        <dbReference type="ChEBI" id="CHEBI:59789"/>
    </ligand>
</feature>
<proteinExistence type="inferred from homology"/>
<protein>
    <recommendedName>
        <fullName evidence="10">tRNA (guanine(37)-N1)-methyltransferase</fullName>
        <ecNumber evidence="10">2.1.1.228</ecNumber>
    </recommendedName>
    <alternativeName>
        <fullName evidence="10">M1G-methyltransferase</fullName>
    </alternativeName>
    <alternativeName>
        <fullName evidence="10">tRNA [GM37] methyltransferase</fullName>
    </alternativeName>
    <alternativeName>
        <fullName evidence="10">tRNA methyltransferase 5 homolog</fullName>
    </alternativeName>
</protein>
<dbReference type="SUPFAM" id="SSF53335">
    <property type="entry name" value="S-adenosyl-L-methionine-dependent methyltransferases"/>
    <property type="match status" value="1"/>
</dbReference>
<dbReference type="Gene3D" id="3.30.300.110">
    <property type="entry name" value="Met-10+ protein-like domains"/>
    <property type="match status" value="1"/>
</dbReference>
<keyword evidence="5 10" id="KW-0949">S-adenosyl-L-methionine</keyword>
<comment type="subcellular location">
    <subcellularLocation>
        <location evidence="10">Mitochondrion matrix</location>
    </subcellularLocation>
    <subcellularLocation>
        <location evidence="10">Nucleus</location>
    </subcellularLocation>
    <subcellularLocation>
        <location evidence="10">Cytoplasm</location>
    </subcellularLocation>
    <text evidence="10">Predominantly in the mitochondria and in the nucleus.</text>
</comment>
<comment type="catalytic activity">
    <reaction evidence="9 10">
        <text>guanosine(37) in tRNA + S-adenosyl-L-methionine = N(1)-methylguanosine(37) in tRNA + S-adenosyl-L-homocysteine + H(+)</text>
        <dbReference type="Rhea" id="RHEA:36899"/>
        <dbReference type="Rhea" id="RHEA-COMP:10145"/>
        <dbReference type="Rhea" id="RHEA-COMP:10147"/>
        <dbReference type="ChEBI" id="CHEBI:15378"/>
        <dbReference type="ChEBI" id="CHEBI:57856"/>
        <dbReference type="ChEBI" id="CHEBI:59789"/>
        <dbReference type="ChEBI" id="CHEBI:73542"/>
        <dbReference type="ChEBI" id="CHEBI:74269"/>
        <dbReference type="EC" id="2.1.1.228"/>
    </reaction>
</comment>
<evidence type="ECO:0000256" key="9">
    <source>
        <dbReference type="ARBA" id="ARBA00047783"/>
    </source>
</evidence>
<organism evidence="13 14">
    <name type="scientific">Euplotes crassus</name>
    <dbReference type="NCBI Taxonomy" id="5936"/>
    <lineage>
        <taxon>Eukaryota</taxon>
        <taxon>Sar</taxon>
        <taxon>Alveolata</taxon>
        <taxon>Ciliophora</taxon>
        <taxon>Intramacronucleata</taxon>
        <taxon>Spirotrichea</taxon>
        <taxon>Hypotrichia</taxon>
        <taxon>Euplotida</taxon>
        <taxon>Euplotidae</taxon>
        <taxon>Moneuplotes</taxon>
    </lineage>
</organism>
<dbReference type="Pfam" id="PF02475">
    <property type="entry name" value="TRM5-TYW2_MTfase"/>
    <property type="match status" value="1"/>
</dbReference>
<evidence type="ECO:0000256" key="1">
    <source>
        <dbReference type="ARBA" id="ARBA00009775"/>
    </source>
</evidence>
<dbReference type="InterPro" id="IPR056744">
    <property type="entry name" value="TRM5/TYW2-like_N"/>
</dbReference>
<evidence type="ECO:0000259" key="12">
    <source>
        <dbReference type="PROSITE" id="PS51684"/>
    </source>
</evidence>
<evidence type="ECO:0000256" key="2">
    <source>
        <dbReference type="ARBA" id="ARBA00022490"/>
    </source>
</evidence>
<dbReference type="InterPro" id="IPR056743">
    <property type="entry name" value="TRM5-TYW2-like_MTfase"/>
</dbReference>
<dbReference type="EC" id="2.1.1.228" evidence="10"/>
<evidence type="ECO:0000313" key="14">
    <source>
        <dbReference type="Proteomes" id="UP001295684"/>
    </source>
</evidence>
<dbReference type="PANTHER" id="PTHR23245">
    <property type="entry name" value="TRNA METHYLTRANSFERASE"/>
    <property type="match status" value="1"/>
</dbReference>
<sequence>MERFISKSLLDKSIFSSNIKILSAAVPIKLIGDFQRKFKALLLKMPAVRNVVSIKDDKTQKLLLLDKVFGTDTDSLPEDLQKFLKEKEILIEEKQLSIGYDNMTSYEALEKVLPKDVIIPTGFESVGHIAHMNLNEEQMPYKYDIGQIFLDKSHGIKTVLTKVGHIENTYRTFNFEVLAGEETFGTTQNEDGIKFDVDISKVYWCSRLSQERSRVIEEFFKPGDVVCDMFCGIGPLSIRAAKEKGIKVLANDLNPDCYHYLRRNIVQNKVADFVLPFCMDGREFAKHCVQESNNKDVLNKEEEKKESVDSKSMKKRKNPYQKEEEAKLVPETEIITPFKDRSFLHFDHVYMNLPMDAVEFLDAFIGVFKDANPDVWIRDDKPKGIDKGQGLPLIHVYGFTTENQDKDKAKEFFTQRIAEVFKECGGFTGDKILRIHNNRDVSRVSSMYCITFRLPEEVAYYNPHKRQKIEEKEEE</sequence>
<accession>A0AAD1XBQ8</accession>
<dbReference type="GO" id="GO:0005634">
    <property type="term" value="C:nucleus"/>
    <property type="evidence" value="ECO:0007669"/>
    <property type="project" value="UniProtKB-SubCell"/>
</dbReference>
<gene>
    <name evidence="13" type="ORF">ECRASSUSDP1_LOCUS9717</name>
</gene>
<keyword evidence="14" id="KW-1185">Reference proteome</keyword>
<evidence type="ECO:0000256" key="6">
    <source>
        <dbReference type="ARBA" id="ARBA00022694"/>
    </source>
</evidence>
<comment type="similarity">
    <text evidence="10">Belongs to the TRM5 / TYW2 family.</text>
</comment>
<feature type="domain" description="SAM-dependent methyltransferase TRM5/TYW2-type" evidence="12">
    <location>
        <begin position="123"/>
        <end position="456"/>
    </location>
</feature>
<dbReference type="GO" id="GO:0005759">
    <property type="term" value="C:mitochondrial matrix"/>
    <property type="evidence" value="ECO:0007669"/>
    <property type="project" value="UniProtKB-SubCell"/>
</dbReference>